<proteinExistence type="predicted"/>
<accession>A0A514TUX5</accession>
<evidence type="ECO:0000313" key="2">
    <source>
        <dbReference type="Proteomes" id="UP000317703"/>
    </source>
</evidence>
<dbReference type="Proteomes" id="UP000317703">
    <property type="component" value="Segment"/>
</dbReference>
<evidence type="ECO:0000313" key="1">
    <source>
        <dbReference type="EMBL" id="QDJ96790.1"/>
    </source>
</evidence>
<name>A0A514TUX5_9CAUD</name>
<keyword evidence="2" id="KW-1185">Reference proteome</keyword>
<sequence>MKISIKQCMQATPAIIDQVFVHINMYLKRAVHNNHLVPFKVYGFDCKLIFINDVDQGIKIGLNIGNISHIDFIIKKEDVEIGVVNIEHVKEYVNEQMFKIITRLFYQLFTYDEINNLVKEYGECDYGDISHLFNKHYPSIEVQKRTNGYRYYTWVGIPKADEATLRFENIVQNSMFMPLSDIGEVSIFDKEFTTFEMSNEISNRPIEIPAEQVYYACKVIDNFCYDLTFLCMKGEYKPEWLNTMVSI</sequence>
<protein>
    <submittedName>
        <fullName evidence="1">Uncharacterized protein</fullName>
    </submittedName>
</protein>
<reference evidence="1" key="1">
    <citation type="submission" date="2019-06" db="EMBL/GenBank/DDBJ databases">
        <title>Complete genome sequence of Aeromonas hydrophila bacteriophage PS1.</title>
        <authorList>
            <person name="Rai S."/>
            <person name="Tyagi A."/>
            <person name="Kumar N."/>
            <person name="Singh N."/>
        </authorList>
    </citation>
    <scope>NUCLEOTIDE SEQUENCE [LARGE SCALE GENOMIC DNA]</scope>
</reference>
<organism evidence="1 2">
    <name type="scientific">Aeromonas phage PS1</name>
    <dbReference type="NCBI Taxonomy" id="2591406"/>
    <lineage>
        <taxon>Viruses</taxon>
        <taxon>Duplodnaviria</taxon>
        <taxon>Heunggongvirae</taxon>
        <taxon>Uroviricota</taxon>
        <taxon>Caudoviricetes</taxon>
        <taxon>Chimalliviridae</taxon>
        <taxon>Ferozepurvirus</taxon>
        <taxon>Ferozepurvirus PS1</taxon>
    </lineage>
</organism>
<dbReference type="EMBL" id="MN032614">
    <property type="protein sequence ID" value="QDJ96790.1"/>
    <property type="molecule type" value="Genomic_DNA"/>
</dbReference>
<gene>
    <name evidence="1" type="ORF">PS1_0031</name>
</gene>